<dbReference type="STRING" id="336988.NT96_08455"/>
<accession>G9WI02</accession>
<feature type="region of interest" description="Disordered" evidence="1">
    <location>
        <begin position="33"/>
        <end position="56"/>
    </location>
</feature>
<feature type="transmembrane region" description="Helical" evidence="2">
    <location>
        <begin position="76"/>
        <end position="95"/>
    </location>
</feature>
<evidence type="ECO:0000256" key="2">
    <source>
        <dbReference type="SAM" id="Phobius"/>
    </source>
</evidence>
<proteinExistence type="predicted"/>
<gene>
    <name evidence="3" type="ORF">OKIT_0778</name>
</gene>
<keyword evidence="2" id="KW-0472">Membrane</keyword>
<evidence type="ECO:0000256" key="1">
    <source>
        <dbReference type="SAM" id="MobiDB-lite"/>
    </source>
</evidence>
<keyword evidence="4" id="KW-1185">Reference proteome</keyword>
<dbReference type="PATRIC" id="fig|1045004.4.peg.780"/>
<keyword evidence="2" id="KW-0812">Transmembrane</keyword>
<evidence type="ECO:0000313" key="3">
    <source>
        <dbReference type="EMBL" id="EHN58887.1"/>
    </source>
</evidence>
<keyword evidence="2" id="KW-1133">Transmembrane helix</keyword>
<dbReference type="AlphaFoldDB" id="G9WI02"/>
<dbReference type="OrthoDB" id="2237160at2"/>
<organism evidence="3 4">
    <name type="scientific">Oenococcus kitaharae DSM 17330</name>
    <dbReference type="NCBI Taxonomy" id="1045004"/>
    <lineage>
        <taxon>Bacteria</taxon>
        <taxon>Bacillati</taxon>
        <taxon>Bacillota</taxon>
        <taxon>Bacilli</taxon>
        <taxon>Lactobacillales</taxon>
        <taxon>Lactobacillaceae</taxon>
        <taxon>Oenococcus</taxon>
    </lineage>
</organism>
<feature type="transmembrane region" description="Helical" evidence="2">
    <location>
        <begin position="115"/>
        <end position="139"/>
    </location>
</feature>
<evidence type="ECO:0000313" key="4">
    <source>
        <dbReference type="Proteomes" id="UP000004959"/>
    </source>
</evidence>
<comment type="caution">
    <text evidence="3">The sequence shown here is derived from an EMBL/GenBank/DDBJ whole genome shotgun (WGS) entry which is preliminary data.</text>
</comment>
<sequence>MNKAEWIEEFKKINGRDPRPSEFREALNRQEFSLDDSGADQPLPAVGEDESQLSRKEKRRLEKAARGKNRHNGINALILSMLSLLFTLSPILIVLNPRVILNAGSVSSNDNTGSFVAALFFFGVLLLLLSLLFAIMSLFESPRQMAIIAFVFSLINAFYVYTVVNFTQFSAMDFQKVVSIFQNIFR</sequence>
<protein>
    <submittedName>
        <fullName evidence="3">Putative membrane protein</fullName>
    </submittedName>
</protein>
<reference evidence="3 4" key="1">
    <citation type="journal article" date="2012" name="PLoS ONE">
        <title>Functional divergence in the genus oenococcus as predicted by genome sequencing of the newly-described species, Oenococcus kitaharae.</title>
        <authorList>
            <person name="Borneman A.R."/>
            <person name="McCarthy J.M."/>
            <person name="Chambers P.J."/>
            <person name="Bartowsky E.J."/>
        </authorList>
    </citation>
    <scope>NUCLEOTIDE SEQUENCE [LARGE SCALE GENOMIC DNA]</scope>
    <source>
        <strain evidence="4">DSM17330</strain>
    </source>
</reference>
<dbReference type="RefSeq" id="WP_007745468.1">
    <property type="nucleotide sequence ID" value="NZ_CM001398.1"/>
</dbReference>
<feature type="transmembrane region" description="Helical" evidence="2">
    <location>
        <begin position="146"/>
        <end position="164"/>
    </location>
</feature>
<name>G9WI02_9LACO</name>
<dbReference type="Proteomes" id="UP000004959">
    <property type="component" value="Chromosome"/>
</dbReference>
<dbReference type="EMBL" id="AFVZ01000001">
    <property type="protein sequence ID" value="EHN58887.1"/>
    <property type="molecule type" value="Genomic_DNA"/>
</dbReference>
<dbReference type="HOGENOM" id="CLU_1459921_0_0_9"/>